<organism evidence="3 4">
    <name type="scientific">Adhaeribacter terreus</name>
    <dbReference type="NCBI Taxonomy" id="529703"/>
    <lineage>
        <taxon>Bacteria</taxon>
        <taxon>Pseudomonadati</taxon>
        <taxon>Bacteroidota</taxon>
        <taxon>Cytophagia</taxon>
        <taxon>Cytophagales</taxon>
        <taxon>Hymenobacteraceae</taxon>
        <taxon>Adhaeribacter</taxon>
    </lineage>
</organism>
<evidence type="ECO:0000313" key="3">
    <source>
        <dbReference type="EMBL" id="MFC5271272.1"/>
    </source>
</evidence>
<protein>
    <recommendedName>
        <fullName evidence="1">Type IV secretion system putative lipoprotein virB7</fullName>
    </recommendedName>
</protein>
<dbReference type="Proteomes" id="UP001596161">
    <property type="component" value="Unassembled WGS sequence"/>
</dbReference>
<gene>
    <name evidence="3" type="ORF">ACFPIB_11670</name>
</gene>
<comment type="caution">
    <text evidence="3">The sequence shown here is derived from an EMBL/GenBank/DDBJ whole genome shotgun (WGS) entry which is preliminary data.</text>
</comment>
<dbReference type="SUPFAM" id="SSF48452">
    <property type="entry name" value="TPR-like"/>
    <property type="match status" value="1"/>
</dbReference>
<dbReference type="PROSITE" id="PS51257">
    <property type="entry name" value="PROKAR_LIPOPROTEIN"/>
    <property type="match status" value="1"/>
</dbReference>
<dbReference type="Pfam" id="PF08139">
    <property type="entry name" value="LPAM_1"/>
    <property type="match status" value="1"/>
</dbReference>
<dbReference type="InterPro" id="IPR012640">
    <property type="entry name" value="Membr_lipoprot_lipid_attach_CS"/>
</dbReference>
<keyword evidence="2" id="KW-0732">Signal</keyword>
<accession>A0ABW0EA72</accession>
<evidence type="ECO:0000313" key="4">
    <source>
        <dbReference type="Proteomes" id="UP001596161"/>
    </source>
</evidence>
<name>A0ABW0EA72_9BACT</name>
<keyword evidence="4" id="KW-1185">Reference proteome</keyword>
<dbReference type="EMBL" id="JBHSKT010000006">
    <property type="protein sequence ID" value="MFC5271272.1"/>
    <property type="molecule type" value="Genomic_DNA"/>
</dbReference>
<dbReference type="Gene3D" id="1.25.40.10">
    <property type="entry name" value="Tetratricopeptide repeat domain"/>
    <property type="match status" value="1"/>
</dbReference>
<reference evidence="4" key="1">
    <citation type="journal article" date="2019" name="Int. J. Syst. Evol. Microbiol.">
        <title>The Global Catalogue of Microorganisms (GCM) 10K type strain sequencing project: providing services to taxonomists for standard genome sequencing and annotation.</title>
        <authorList>
            <consortium name="The Broad Institute Genomics Platform"/>
            <consortium name="The Broad Institute Genome Sequencing Center for Infectious Disease"/>
            <person name="Wu L."/>
            <person name="Ma J."/>
        </authorList>
    </citation>
    <scope>NUCLEOTIDE SEQUENCE [LARGE SCALE GENOMIC DNA]</scope>
    <source>
        <strain evidence="4">KACC 12602</strain>
    </source>
</reference>
<dbReference type="InterPro" id="IPR011990">
    <property type="entry name" value="TPR-like_helical_dom_sf"/>
</dbReference>
<sequence>MKRILFYLLPILFLAACNKGSDKAKLTPREAAVQKIDSLENQIKASIQKQENPDVTLAMHTIKNYQFFANDFPKDTLSPIYLFKAGQLYEGVLRDFPKAAEMYGQAYEDYPEFKNRPMMLFHEGNAYAEAQDTARASLKLKEFIRTYQDHPFNDDAQGLLKLMHMNEAQMQEFLNGKTAEPGNLSAEKR</sequence>
<evidence type="ECO:0000256" key="2">
    <source>
        <dbReference type="ARBA" id="ARBA00022729"/>
    </source>
</evidence>
<evidence type="ECO:0000256" key="1">
    <source>
        <dbReference type="ARBA" id="ARBA00017922"/>
    </source>
</evidence>
<dbReference type="RefSeq" id="WP_378017639.1">
    <property type="nucleotide sequence ID" value="NZ_JBHSKT010000006.1"/>
</dbReference>
<proteinExistence type="predicted"/>